<dbReference type="Proteomes" id="UP000730591">
    <property type="component" value="Unassembled WGS sequence"/>
</dbReference>
<dbReference type="Pfam" id="PF01568">
    <property type="entry name" value="Molydop_binding"/>
    <property type="match status" value="1"/>
</dbReference>
<organism evidence="3 4">
    <name type="scientific">Streptomyces composti</name>
    <dbReference type="NCBI Taxonomy" id="2720025"/>
    <lineage>
        <taxon>Bacteria</taxon>
        <taxon>Bacillati</taxon>
        <taxon>Actinomycetota</taxon>
        <taxon>Actinomycetes</taxon>
        <taxon>Kitasatosporales</taxon>
        <taxon>Streptomycetaceae</taxon>
        <taxon>Streptomyces</taxon>
    </lineage>
</organism>
<feature type="region of interest" description="Disordered" evidence="1">
    <location>
        <begin position="1"/>
        <end position="30"/>
    </location>
</feature>
<keyword evidence="4" id="KW-1185">Reference proteome</keyword>
<reference evidence="3 4" key="1">
    <citation type="submission" date="2020-03" db="EMBL/GenBank/DDBJ databases">
        <title>WGS of actinomycetes isolated from Thailand.</title>
        <authorList>
            <person name="Thawai C."/>
        </authorList>
    </citation>
    <scope>NUCLEOTIDE SEQUENCE [LARGE SCALE GENOMIC DNA]</scope>
    <source>
        <strain evidence="3 4">SBST2-5</strain>
    </source>
</reference>
<protein>
    <recommendedName>
        <fullName evidence="2">Molybdopterin dinucleotide-binding domain-containing protein</fullName>
    </recommendedName>
</protein>
<dbReference type="EMBL" id="JAATEM010000020">
    <property type="protein sequence ID" value="NJP51902.1"/>
    <property type="molecule type" value="Genomic_DNA"/>
</dbReference>
<dbReference type="Gene3D" id="2.40.40.20">
    <property type="match status" value="1"/>
</dbReference>
<evidence type="ECO:0000313" key="3">
    <source>
        <dbReference type="EMBL" id="NJP51902.1"/>
    </source>
</evidence>
<feature type="domain" description="Molybdopterin dinucleotide-binding" evidence="2">
    <location>
        <begin position="62"/>
        <end position="114"/>
    </location>
</feature>
<dbReference type="RefSeq" id="WP_167996740.1">
    <property type="nucleotide sequence ID" value="NZ_JAATEM010000020.1"/>
</dbReference>
<sequence length="140" mass="14947">MKDAPDDRIADPWGARTPYAPGTPWPERTDLHLADGLTEDDVERWVPSASILHSNGDAMDIAVRDGVVFVPFHYGYWDTPAGHRPPDGSPGRAANESTITDWDPLSKQPLFKTAAARITLAARRGTPETAAAAGDAGSGT</sequence>
<evidence type="ECO:0000313" key="4">
    <source>
        <dbReference type="Proteomes" id="UP000730591"/>
    </source>
</evidence>
<accession>A0ABX1AA43</accession>
<name>A0ABX1AA43_9ACTN</name>
<comment type="caution">
    <text evidence="3">The sequence shown here is derived from an EMBL/GenBank/DDBJ whole genome shotgun (WGS) entry which is preliminary data.</text>
</comment>
<dbReference type="SUPFAM" id="SSF50692">
    <property type="entry name" value="ADC-like"/>
    <property type="match status" value="1"/>
</dbReference>
<proteinExistence type="predicted"/>
<dbReference type="InterPro" id="IPR009010">
    <property type="entry name" value="Asp_de-COase-like_dom_sf"/>
</dbReference>
<evidence type="ECO:0000256" key="1">
    <source>
        <dbReference type="SAM" id="MobiDB-lite"/>
    </source>
</evidence>
<gene>
    <name evidence="3" type="ORF">HCJ93_17980</name>
</gene>
<feature type="region of interest" description="Disordered" evidence="1">
    <location>
        <begin position="79"/>
        <end position="104"/>
    </location>
</feature>
<evidence type="ECO:0000259" key="2">
    <source>
        <dbReference type="Pfam" id="PF01568"/>
    </source>
</evidence>
<feature type="compositionally biased region" description="Basic and acidic residues" evidence="1">
    <location>
        <begin position="1"/>
        <end position="10"/>
    </location>
</feature>
<dbReference type="InterPro" id="IPR006657">
    <property type="entry name" value="MoPterin_dinucl-bd_dom"/>
</dbReference>